<accession>A0A059G6F5</accession>
<dbReference type="PROSITE" id="PS50110">
    <property type="entry name" value="RESPONSE_REGULATORY"/>
    <property type="match status" value="1"/>
</dbReference>
<dbReference type="eggNOG" id="COG4566">
    <property type="taxonomic scope" value="Bacteria"/>
</dbReference>
<name>A0A059G6F5_9PROT</name>
<dbReference type="Pfam" id="PF00072">
    <property type="entry name" value="Response_reg"/>
    <property type="match status" value="1"/>
</dbReference>
<evidence type="ECO:0000259" key="3">
    <source>
        <dbReference type="PROSITE" id="PS50110"/>
    </source>
</evidence>
<evidence type="ECO:0000313" key="4">
    <source>
        <dbReference type="EMBL" id="KDA02068.1"/>
    </source>
</evidence>
<dbReference type="InterPro" id="IPR011006">
    <property type="entry name" value="CheY-like_superfamily"/>
</dbReference>
<dbReference type="PANTHER" id="PTHR44591">
    <property type="entry name" value="STRESS RESPONSE REGULATOR PROTEIN 1"/>
    <property type="match status" value="1"/>
</dbReference>
<dbReference type="PANTHER" id="PTHR44591:SF25">
    <property type="entry name" value="CHEMOTAXIS TWO-COMPONENT RESPONSE REGULATOR"/>
    <property type="match status" value="1"/>
</dbReference>
<proteinExistence type="predicted"/>
<comment type="caution">
    <text evidence="4">The sequence shown here is derived from an EMBL/GenBank/DDBJ whole genome shotgun (WGS) entry which is preliminary data.</text>
</comment>
<evidence type="ECO:0000256" key="2">
    <source>
        <dbReference type="PROSITE-ProRule" id="PRU00169"/>
    </source>
</evidence>
<dbReference type="InterPro" id="IPR050595">
    <property type="entry name" value="Bact_response_regulator"/>
</dbReference>
<dbReference type="STRING" id="1280953.HOC_12703"/>
<dbReference type="InterPro" id="IPR001789">
    <property type="entry name" value="Sig_transdc_resp-reg_receiver"/>
</dbReference>
<dbReference type="Gene3D" id="3.40.50.2300">
    <property type="match status" value="1"/>
</dbReference>
<sequence length="128" mass="14232">MSQSAETETQFWIAVVDDNEPVCRSLSLLLRSKGYGVTAFANGLAFLEREQAQVFNCILIDFKMSHHDGFALLQELRAGGDDTPAIMITGWQSPDLLRQALQAGFEDLIYKPMLDDTLLAAIDRVLLV</sequence>
<keyword evidence="5" id="KW-1185">Reference proteome</keyword>
<feature type="modified residue" description="4-aspartylphosphate" evidence="2">
    <location>
        <position position="61"/>
    </location>
</feature>
<dbReference type="GO" id="GO:0000160">
    <property type="term" value="P:phosphorelay signal transduction system"/>
    <property type="evidence" value="ECO:0007669"/>
    <property type="project" value="InterPro"/>
</dbReference>
<evidence type="ECO:0000256" key="1">
    <source>
        <dbReference type="ARBA" id="ARBA00022553"/>
    </source>
</evidence>
<feature type="domain" description="Response regulatory" evidence="3">
    <location>
        <begin position="12"/>
        <end position="126"/>
    </location>
</feature>
<dbReference type="Proteomes" id="UP000024942">
    <property type="component" value="Unassembled WGS sequence"/>
</dbReference>
<dbReference type="PATRIC" id="fig|1280953.3.peg.2559"/>
<keyword evidence="1 2" id="KW-0597">Phosphoprotein</keyword>
<dbReference type="SUPFAM" id="SSF52172">
    <property type="entry name" value="CheY-like"/>
    <property type="match status" value="1"/>
</dbReference>
<dbReference type="AlphaFoldDB" id="A0A059G6F5"/>
<dbReference type="EMBL" id="ARYL01000018">
    <property type="protein sequence ID" value="KDA02068.1"/>
    <property type="molecule type" value="Genomic_DNA"/>
</dbReference>
<dbReference type="OrthoDB" id="9782655at2"/>
<organism evidence="4 5">
    <name type="scientific">Hyphomonas oceanitis SCH89</name>
    <dbReference type="NCBI Taxonomy" id="1280953"/>
    <lineage>
        <taxon>Bacteria</taxon>
        <taxon>Pseudomonadati</taxon>
        <taxon>Pseudomonadota</taxon>
        <taxon>Alphaproteobacteria</taxon>
        <taxon>Hyphomonadales</taxon>
        <taxon>Hyphomonadaceae</taxon>
        <taxon>Hyphomonas</taxon>
    </lineage>
</organism>
<gene>
    <name evidence="4" type="ORF">HOC_12703</name>
</gene>
<protein>
    <submittedName>
        <fullName evidence="4">CheY-like response regulator</fullName>
    </submittedName>
</protein>
<reference evidence="4 5" key="1">
    <citation type="journal article" date="2014" name="Antonie Van Leeuwenhoek">
        <title>Hyphomonas beringensis sp. nov. and Hyphomonas chukchiensis sp. nov., isolated from surface seawater of the Bering Sea and Chukchi Sea.</title>
        <authorList>
            <person name="Li C."/>
            <person name="Lai Q."/>
            <person name="Li G."/>
            <person name="Dong C."/>
            <person name="Wang J."/>
            <person name="Liao Y."/>
            <person name="Shao Z."/>
        </authorList>
    </citation>
    <scope>NUCLEOTIDE SEQUENCE [LARGE SCALE GENOMIC DNA]</scope>
    <source>
        <strain evidence="4 5">SCH89</strain>
    </source>
</reference>
<evidence type="ECO:0000313" key="5">
    <source>
        <dbReference type="Proteomes" id="UP000024942"/>
    </source>
</evidence>
<dbReference type="RefSeq" id="WP_051624837.1">
    <property type="nucleotide sequence ID" value="NZ_ARYL01000018.1"/>
</dbReference>
<dbReference type="SMART" id="SM00448">
    <property type="entry name" value="REC"/>
    <property type="match status" value="1"/>
</dbReference>